<dbReference type="InterPro" id="IPR036291">
    <property type="entry name" value="NAD(P)-bd_dom_sf"/>
</dbReference>
<dbReference type="Gene3D" id="3.40.50.720">
    <property type="entry name" value="NAD(P)-binding Rossmann-like Domain"/>
    <property type="match status" value="1"/>
</dbReference>
<evidence type="ECO:0000256" key="1">
    <source>
        <dbReference type="ARBA" id="ARBA00006484"/>
    </source>
</evidence>
<evidence type="ECO:0000313" key="4">
    <source>
        <dbReference type="Proteomes" id="UP000233654"/>
    </source>
</evidence>
<organism evidence="3 4">
    <name type="scientific">Candidatus Anoxymicrobium japonicum</name>
    <dbReference type="NCBI Taxonomy" id="2013648"/>
    <lineage>
        <taxon>Bacteria</taxon>
        <taxon>Bacillati</taxon>
        <taxon>Actinomycetota</taxon>
        <taxon>Candidatus Geothermincolia</taxon>
        <taxon>Candidatus Geothermincolales</taxon>
        <taxon>Candidatus Anoxymicrobiaceae</taxon>
        <taxon>Candidatus Anoxymicrobium</taxon>
    </lineage>
</organism>
<dbReference type="PRINTS" id="PR00080">
    <property type="entry name" value="SDRFAMILY"/>
</dbReference>
<dbReference type="FunFam" id="3.40.50.720:FF:000084">
    <property type="entry name" value="Short-chain dehydrogenase reductase"/>
    <property type="match status" value="1"/>
</dbReference>
<keyword evidence="2" id="KW-0560">Oxidoreductase</keyword>
<dbReference type="AlphaFoldDB" id="A0A2N3G6K4"/>
<dbReference type="InterPro" id="IPR002347">
    <property type="entry name" value="SDR_fam"/>
</dbReference>
<dbReference type="GO" id="GO:0016491">
    <property type="term" value="F:oxidoreductase activity"/>
    <property type="evidence" value="ECO:0007669"/>
    <property type="project" value="UniProtKB-KW"/>
</dbReference>
<dbReference type="SUPFAM" id="SSF51735">
    <property type="entry name" value="NAD(P)-binding Rossmann-fold domains"/>
    <property type="match status" value="1"/>
</dbReference>
<sequence length="252" mass="25994">MFDLSGKVAIVTGGSRGIGEAIAMALSEFGAKIALSSRKIDGLNAVKDKIEAAGGEAVCIPANMGNIDSLRTIVDGTLDAFGTVDILVNNAATNPIFGPLMESASTRAWDKIMDVNLKGVFFLTKAVAAIMIEKGGGSIINLSTEAAYRPMPGLGIYSISKAGLDMVTKAFAQELGSKGVRVNGIAPGLVRTKFSRALWSNDALKQAIEGNIPLGRMAQPPEMAGLAVFLASDAASYVTGQTILADGGSTLV</sequence>
<evidence type="ECO:0000313" key="3">
    <source>
        <dbReference type="EMBL" id="PKQ28357.1"/>
    </source>
</evidence>
<dbReference type="NCBIfam" id="NF005559">
    <property type="entry name" value="PRK07231.1"/>
    <property type="match status" value="1"/>
</dbReference>
<dbReference type="PANTHER" id="PTHR43943">
    <property type="entry name" value="DEHYDROGENASE/REDUCTASE (SDR FAMILY) MEMBER 4"/>
    <property type="match status" value="1"/>
</dbReference>
<dbReference type="Proteomes" id="UP000233654">
    <property type="component" value="Unassembled WGS sequence"/>
</dbReference>
<dbReference type="Pfam" id="PF13561">
    <property type="entry name" value="adh_short_C2"/>
    <property type="match status" value="1"/>
</dbReference>
<dbReference type="CDD" id="cd05233">
    <property type="entry name" value="SDR_c"/>
    <property type="match status" value="1"/>
</dbReference>
<dbReference type="PANTHER" id="PTHR43943:SF2">
    <property type="entry name" value="DEHYDROGENASE_REDUCTASE 4"/>
    <property type="match status" value="1"/>
</dbReference>
<accession>A0A2N3G6K4</accession>
<dbReference type="EMBL" id="PHEX01000020">
    <property type="protein sequence ID" value="PKQ28357.1"/>
    <property type="molecule type" value="Genomic_DNA"/>
</dbReference>
<protein>
    <submittedName>
        <fullName evidence="3">Short-chain dehydrogenase</fullName>
    </submittedName>
</protein>
<comment type="caution">
    <text evidence="3">The sequence shown here is derived from an EMBL/GenBank/DDBJ whole genome shotgun (WGS) entry which is preliminary data.</text>
</comment>
<comment type="similarity">
    <text evidence="1">Belongs to the short-chain dehydrogenases/reductases (SDR) family.</text>
</comment>
<dbReference type="PRINTS" id="PR00081">
    <property type="entry name" value="GDHRDH"/>
</dbReference>
<gene>
    <name evidence="3" type="ORF">CVT63_03235</name>
</gene>
<evidence type="ECO:0000256" key="2">
    <source>
        <dbReference type="ARBA" id="ARBA00023002"/>
    </source>
</evidence>
<proteinExistence type="inferred from homology"/>
<name>A0A2N3G6K4_9ACTN</name>
<reference evidence="3 4" key="1">
    <citation type="journal article" date="2017" name="ISME J.">
        <title>Potential for microbial H2 and metal transformations associated with novel bacteria and archaea in deep terrestrial subsurface sediments.</title>
        <authorList>
            <person name="Hernsdorf A.W."/>
            <person name="Amano Y."/>
            <person name="Miyakawa K."/>
            <person name="Ise K."/>
            <person name="Suzuki Y."/>
            <person name="Anantharaman K."/>
            <person name="Probst A."/>
            <person name="Burstein D."/>
            <person name="Thomas B.C."/>
            <person name="Banfield J.F."/>
        </authorList>
    </citation>
    <scope>NUCLEOTIDE SEQUENCE [LARGE SCALE GENOMIC DNA]</scope>
    <source>
        <strain evidence="3">HGW-Actinobacteria-3</strain>
    </source>
</reference>